<keyword evidence="3" id="KW-0121">Carboxypeptidase</keyword>
<keyword evidence="3" id="KW-0645">Protease</keyword>
<dbReference type="OrthoDB" id="1119199at2"/>
<dbReference type="SUPFAM" id="SSF53187">
    <property type="entry name" value="Zn-dependent exopeptidases"/>
    <property type="match status" value="1"/>
</dbReference>
<dbReference type="GO" id="GO:0004181">
    <property type="term" value="F:metallocarboxypeptidase activity"/>
    <property type="evidence" value="ECO:0007669"/>
    <property type="project" value="InterPro"/>
</dbReference>
<feature type="domain" description="Peptidase M14" evidence="2">
    <location>
        <begin position="15"/>
        <end position="265"/>
    </location>
</feature>
<keyword evidence="3" id="KW-0378">Hydrolase</keyword>
<evidence type="ECO:0000313" key="3">
    <source>
        <dbReference type="EMBL" id="SNY99836.1"/>
    </source>
</evidence>
<evidence type="ECO:0000259" key="2">
    <source>
        <dbReference type="PROSITE" id="PS52035"/>
    </source>
</evidence>
<dbReference type="GO" id="GO:0006508">
    <property type="term" value="P:proteolysis"/>
    <property type="evidence" value="ECO:0007669"/>
    <property type="project" value="InterPro"/>
</dbReference>
<dbReference type="RefSeq" id="WP_097045304.1">
    <property type="nucleotide sequence ID" value="NZ_OBEH01000002.1"/>
</dbReference>
<dbReference type="CDD" id="cd06239">
    <property type="entry name" value="M14-like"/>
    <property type="match status" value="1"/>
</dbReference>
<evidence type="ECO:0000313" key="4">
    <source>
        <dbReference type="Proteomes" id="UP000219048"/>
    </source>
</evidence>
<dbReference type="Proteomes" id="UP000219048">
    <property type="component" value="Unassembled WGS sequence"/>
</dbReference>
<organism evidence="3 4">
    <name type="scientific">Flagellimonas pacifica</name>
    <dbReference type="NCBI Taxonomy" id="1247520"/>
    <lineage>
        <taxon>Bacteria</taxon>
        <taxon>Pseudomonadati</taxon>
        <taxon>Bacteroidota</taxon>
        <taxon>Flavobacteriia</taxon>
        <taxon>Flavobacteriales</taxon>
        <taxon>Flavobacteriaceae</taxon>
        <taxon>Flagellimonas</taxon>
    </lineage>
</organism>
<dbReference type="PROSITE" id="PS52035">
    <property type="entry name" value="PEPTIDASE_M14"/>
    <property type="match status" value="1"/>
</dbReference>
<dbReference type="GO" id="GO:0008270">
    <property type="term" value="F:zinc ion binding"/>
    <property type="evidence" value="ECO:0007669"/>
    <property type="project" value="InterPro"/>
</dbReference>
<dbReference type="Gene3D" id="3.40.630.10">
    <property type="entry name" value="Zn peptidases"/>
    <property type="match status" value="1"/>
</dbReference>
<reference evidence="4" key="1">
    <citation type="submission" date="2017-09" db="EMBL/GenBank/DDBJ databases">
        <authorList>
            <person name="Varghese N."/>
            <person name="Submissions S."/>
        </authorList>
    </citation>
    <scope>NUCLEOTIDE SEQUENCE [LARGE SCALE GENOMIC DNA]</scope>
    <source>
        <strain evidence="4">DSM 25885</strain>
    </source>
</reference>
<dbReference type="EMBL" id="OBEH01000002">
    <property type="protein sequence ID" value="SNY99836.1"/>
    <property type="molecule type" value="Genomic_DNA"/>
</dbReference>
<sequence length="369" mass="41708">MIDYLAVKEESVFGRYVTCETLKTVWLTRLPNSCVKDVGYSVNGETIFSISVGSGENRILMWSQMHGNESTTTKAVLDLINFLNSDNSFATEILENCSLLIVPILNPDGAKNYTRVNASEIDLNRDAKQLTQPESKILRKLFADFKPNFCFNLHDQRTLFSAGNTNKPATVAFLSPASDESRKLTPVREKAMKLIVAMNKKLQTLIPGQVGRYDDGFNDNCVGDSFQMAGVPTILFEAGHFPDDYNRERTRELVFYALIESLGVVAQNQVEDFKTEDYFKIPENQKLFYDILVRNSQIVNTELNEETCIGIRFKEVLKDDSISFEPEVADIGLLKGYYGHKTYDCLQQKDLKLLSSQANILQLIKNIEA</sequence>
<dbReference type="Pfam" id="PF00246">
    <property type="entry name" value="Peptidase_M14"/>
    <property type="match status" value="1"/>
</dbReference>
<proteinExistence type="inferred from homology"/>
<accession>A0A285MVK6</accession>
<keyword evidence="4" id="KW-1185">Reference proteome</keyword>
<feature type="active site" description="Proton donor/acceptor" evidence="1">
    <location>
        <position position="237"/>
    </location>
</feature>
<protein>
    <submittedName>
        <fullName evidence="3">Zinc carboxypeptidase</fullName>
    </submittedName>
</protein>
<dbReference type="AlphaFoldDB" id="A0A285MVK6"/>
<gene>
    <name evidence="3" type="ORF">SAMN06265377_1650</name>
</gene>
<dbReference type="InterPro" id="IPR000834">
    <property type="entry name" value="Peptidase_M14"/>
</dbReference>
<name>A0A285MVK6_9FLAO</name>
<comment type="similarity">
    <text evidence="1">Belongs to the peptidase M14 family.</text>
</comment>
<evidence type="ECO:0000256" key="1">
    <source>
        <dbReference type="PROSITE-ProRule" id="PRU01379"/>
    </source>
</evidence>